<gene>
    <name evidence="4" type="ORF">COB11_03125</name>
</gene>
<evidence type="ECO:0000313" key="5">
    <source>
        <dbReference type="Proteomes" id="UP000217838"/>
    </source>
</evidence>
<dbReference type="PANTHER" id="PTHR30160:SF1">
    <property type="entry name" value="LIPOPOLYSACCHARIDE 1,2-N-ACETYLGLUCOSAMINETRANSFERASE-RELATED"/>
    <property type="match status" value="1"/>
</dbReference>
<dbReference type="AlphaFoldDB" id="A0A2A4YJW8"/>
<comment type="caution">
    <text evidence="4">The sequence shown here is derived from an EMBL/GenBank/DDBJ whole genome shotgun (WGS) entry which is preliminary data.</text>
</comment>
<dbReference type="Gene3D" id="3.40.50.2000">
    <property type="entry name" value="Glycogen Phosphorylase B"/>
    <property type="match status" value="2"/>
</dbReference>
<evidence type="ECO:0000256" key="2">
    <source>
        <dbReference type="ARBA" id="ARBA00022679"/>
    </source>
</evidence>
<dbReference type="GO" id="GO:0008713">
    <property type="term" value="F:ADP-heptose-lipopolysaccharide heptosyltransferase activity"/>
    <property type="evidence" value="ECO:0007669"/>
    <property type="project" value="TreeGrafter"/>
</dbReference>
<dbReference type="GO" id="GO:0009244">
    <property type="term" value="P:lipopolysaccharide core region biosynthetic process"/>
    <property type="evidence" value="ECO:0007669"/>
    <property type="project" value="TreeGrafter"/>
</dbReference>
<accession>A0A2A4YJW8</accession>
<feature type="transmembrane region" description="Helical" evidence="3">
    <location>
        <begin position="17"/>
        <end position="35"/>
    </location>
</feature>
<dbReference type="InterPro" id="IPR051199">
    <property type="entry name" value="LPS_LOS_Heptosyltrfase"/>
</dbReference>
<sequence>MVRFNVKKNRYTVKNPFLYFYLRALDFVFFWIPLLKSNRQKPQIKKILVVQLAHIGDLILSTSIFPVIKKKYPSAKIDILIGSWSGEIIHNHPLVNHIYYLDHPKNNRRNIHLIKKFVKFLLQWFCLTKLLKKNNYDVSIDLSVYYPNSHVLTHFAKIPKTIGYGNGGASSFLTNVFNWSFCEDHISLSYEKLLGDIDISPSQTLFLSPYLAYIQKKPKRSKENPYIIFHPFSGDPKKNWKNVSWVKLLHLFSNTHFKIIFTGKGQLERTQVRNMIKDFGFAENCISSYSIEELQNIVYYSKLVISVDTMLGHLAAALDVPTISIFNNFSNPKIWHPPSNNAHFLSPSKHSASTDVPSALEVYQLVNKVLQIRTPL</sequence>
<evidence type="ECO:0000313" key="4">
    <source>
        <dbReference type="EMBL" id="PCI94981.1"/>
    </source>
</evidence>
<evidence type="ECO:0008006" key="6">
    <source>
        <dbReference type="Google" id="ProtNLM"/>
    </source>
</evidence>
<organism evidence="4 5">
    <name type="scientific">Aerophobetes bacterium</name>
    <dbReference type="NCBI Taxonomy" id="2030807"/>
    <lineage>
        <taxon>Bacteria</taxon>
        <taxon>Candidatus Aerophobota</taxon>
    </lineage>
</organism>
<keyword evidence="1" id="KW-0328">Glycosyltransferase</keyword>
<protein>
    <recommendedName>
        <fullName evidence="6">Lipopolysaccharide heptosyltransferase family protein</fullName>
    </recommendedName>
</protein>
<keyword evidence="3" id="KW-0812">Transmembrane</keyword>
<dbReference type="InterPro" id="IPR002201">
    <property type="entry name" value="Glyco_trans_9"/>
</dbReference>
<dbReference type="Proteomes" id="UP000217838">
    <property type="component" value="Unassembled WGS sequence"/>
</dbReference>
<dbReference type="GO" id="GO:0005829">
    <property type="term" value="C:cytosol"/>
    <property type="evidence" value="ECO:0007669"/>
    <property type="project" value="TreeGrafter"/>
</dbReference>
<dbReference type="SUPFAM" id="SSF53756">
    <property type="entry name" value="UDP-Glycosyltransferase/glycogen phosphorylase"/>
    <property type="match status" value="1"/>
</dbReference>
<dbReference type="EMBL" id="NVUU01000030">
    <property type="protein sequence ID" value="PCI94981.1"/>
    <property type="molecule type" value="Genomic_DNA"/>
</dbReference>
<keyword evidence="3" id="KW-1133">Transmembrane helix</keyword>
<evidence type="ECO:0000256" key="3">
    <source>
        <dbReference type="SAM" id="Phobius"/>
    </source>
</evidence>
<keyword evidence="3" id="KW-0472">Membrane</keyword>
<name>A0A2A4YJW8_UNCAE</name>
<dbReference type="CDD" id="cd03789">
    <property type="entry name" value="GT9_LPS_heptosyltransferase"/>
    <property type="match status" value="1"/>
</dbReference>
<dbReference type="PANTHER" id="PTHR30160">
    <property type="entry name" value="TETRAACYLDISACCHARIDE 4'-KINASE-RELATED"/>
    <property type="match status" value="1"/>
</dbReference>
<reference evidence="5" key="1">
    <citation type="submission" date="2017-08" db="EMBL/GenBank/DDBJ databases">
        <title>A dynamic microbial community with high functional redundancy inhabits the cold, oxic subseafloor aquifer.</title>
        <authorList>
            <person name="Tully B.J."/>
            <person name="Wheat C.G."/>
            <person name="Glazer B.T."/>
            <person name="Huber J.A."/>
        </authorList>
    </citation>
    <scope>NUCLEOTIDE SEQUENCE [LARGE SCALE GENOMIC DNA]</scope>
</reference>
<proteinExistence type="predicted"/>
<evidence type="ECO:0000256" key="1">
    <source>
        <dbReference type="ARBA" id="ARBA00022676"/>
    </source>
</evidence>
<keyword evidence="2" id="KW-0808">Transferase</keyword>
<dbReference type="Pfam" id="PF01075">
    <property type="entry name" value="Glyco_transf_9"/>
    <property type="match status" value="1"/>
</dbReference>